<gene>
    <name evidence="1" type="ORF">SO694_0004003</name>
</gene>
<proteinExistence type="predicted"/>
<evidence type="ECO:0008006" key="3">
    <source>
        <dbReference type="Google" id="ProtNLM"/>
    </source>
</evidence>
<name>A0ABR1G688_AURAN</name>
<sequence>MDHRQTNHVWGPWYQLAGSYAEPLAGENPETYGVPIANLHADHVAADNLRRVNYAYAAAQLLPPSRVPGFIFHQAERTDDNGTDACFGGVPWRDARAGRGPARATLRPGGGESSGRCYDVNARDFDYVGYKYSLLASVGSGGLNNVVAFLPGRDAADAARARAMPVAPGAVAPPAFAGGWFNATVAVPAAVAAQLAPLGAYDAAWRPGRSSARLFTFAVVGPCLDLVLELSTGGACKEMDPIISNLNSLNLAAAAMASEDKKVDKTSASDDENDVVAGVAGVAAVAAVEREASAPWADVAGVAAVAAVEREASAPWADAKLVAADRDATRTALRALAPGADRAAFARALAARGTLAKADELALLACRHPPPKKARGARVPLRERLGQLRAAAADRPGGR</sequence>
<evidence type="ECO:0000313" key="1">
    <source>
        <dbReference type="EMBL" id="KAK7248665.1"/>
    </source>
</evidence>
<dbReference type="EMBL" id="JBBJCI010000087">
    <property type="protein sequence ID" value="KAK7248665.1"/>
    <property type="molecule type" value="Genomic_DNA"/>
</dbReference>
<comment type="caution">
    <text evidence="1">The sequence shown here is derived from an EMBL/GenBank/DDBJ whole genome shotgun (WGS) entry which is preliminary data.</text>
</comment>
<keyword evidence="2" id="KW-1185">Reference proteome</keyword>
<evidence type="ECO:0000313" key="2">
    <source>
        <dbReference type="Proteomes" id="UP001363151"/>
    </source>
</evidence>
<organism evidence="1 2">
    <name type="scientific">Aureococcus anophagefferens</name>
    <name type="common">Harmful bloom alga</name>
    <dbReference type="NCBI Taxonomy" id="44056"/>
    <lineage>
        <taxon>Eukaryota</taxon>
        <taxon>Sar</taxon>
        <taxon>Stramenopiles</taxon>
        <taxon>Ochrophyta</taxon>
        <taxon>Pelagophyceae</taxon>
        <taxon>Pelagomonadales</taxon>
        <taxon>Pelagomonadaceae</taxon>
        <taxon>Aureococcus</taxon>
    </lineage>
</organism>
<accession>A0ABR1G688</accession>
<protein>
    <recommendedName>
        <fullName evidence="3">Sialate O-acetylesterase domain-containing protein</fullName>
    </recommendedName>
</protein>
<dbReference type="Proteomes" id="UP001363151">
    <property type="component" value="Unassembled WGS sequence"/>
</dbReference>
<reference evidence="1 2" key="1">
    <citation type="submission" date="2024-03" db="EMBL/GenBank/DDBJ databases">
        <title>Aureococcus anophagefferens CCMP1851 and Kratosvirus quantuckense: Draft genome of a second virus-susceptible host strain in the model system.</title>
        <authorList>
            <person name="Chase E."/>
            <person name="Truchon A.R."/>
            <person name="Schepens W."/>
            <person name="Wilhelm S.W."/>
        </authorList>
    </citation>
    <scope>NUCLEOTIDE SEQUENCE [LARGE SCALE GENOMIC DNA]</scope>
    <source>
        <strain evidence="1 2">CCMP1851</strain>
    </source>
</reference>